<evidence type="ECO:0000313" key="2">
    <source>
        <dbReference type="Proteomes" id="UP001465755"/>
    </source>
</evidence>
<name>A0AAW1P7P6_9CHLO</name>
<proteinExistence type="predicted"/>
<organism evidence="1 2">
    <name type="scientific">Symbiochloris irregularis</name>
    <dbReference type="NCBI Taxonomy" id="706552"/>
    <lineage>
        <taxon>Eukaryota</taxon>
        <taxon>Viridiplantae</taxon>
        <taxon>Chlorophyta</taxon>
        <taxon>core chlorophytes</taxon>
        <taxon>Trebouxiophyceae</taxon>
        <taxon>Trebouxiales</taxon>
        <taxon>Trebouxiaceae</taxon>
        <taxon>Symbiochloris</taxon>
    </lineage>
</organism>
<comment type="caution">
    <text evidence="1">The sequence shown here is derived from an EMBL/GenBank/DDBJ whole genome shotgun (WGS) entry which is preliminary data.</text>
</comment>
<protein>
    <submittedName>
        <fullName evidence="1">Uncharacterized protein</fullName>
    </submittedName>
</protein>
<evidence type="ECO:0000313" key="1">
    <source>
        <dbReference type="EMBL" id="KAK9804541.1"/>
    </source>
</evidence>
<dbReference type="EMBL" id="JALJOQ010000050">
    <property type="protein sequence ID" value="KAK9804541.1"/>
    <property type="molecule type" value="Genomic_DNA"/>
</dbReference>
<sequence>MAFATQSLFNTCSALPTSKLAATMRLQTASSSAMTRLFDGLCSVSRAPVMGVGTTGQLGGHQRHTC</sequence>
<accession>A0AAW1P7P6</accession>
<dbReference type="AlphaFoldDB" id="A0AAW1P7P6"/>
<keyword evidence="2" id="KW-1185">Reference proteome</keyword>
<gene>
    <name evidence="1" type="ORF">WJX73_006492</name>
</gene>
<reference evidence="1 2" key="1">
    <citation type="journal article" date="2024" name="Nat. Commun.">
        <title>Phylogenomics reveals the evolutionary origins of lichenization in chlorophyte algae.</title>
        <authorList>
            <person name="Puginier C."/>
            <person name="Libourel C."/>
            <person name="Otte J."/>
            <person name="Skaloud P."/>
            <person name="Haon M."/>
            <person name="Grisel S."/>
            <person name="Petersen M."/>
            <person name="Berrin J.G."/>
            <person name="Delaux P.M."/>
            <person name="Dal Grande F."/>
            <person name="Keller J."/>
        </authorList>
    </citation>
    <scope>NUCLEOTIDE SEQUENCE [LARGE SCALE GENOMIC DNA]</scope>
    <source>
        <strain evidence="1 2">SAG 2036</strain>
    </source>
</reference>
<dbReference type="Proteomes" id="UP001465755">
    <property type="component" value="Unassembled WGS sequence"/>
</dbReference>